<keyword evidence="2" id="KW-0805">Transcription regulation</keyword>
<evidence type="ECO:0000259" key="7">
    <source>
        <dbReference type="PROSITE" id="PS50066"/>
    </source>
</evidence>
<evidence type="ECO:0000256" key="1">
    <source>
        <dbReference type="ARBA" id="ARBA00004123"/>
    </source>
</evidence>
<keyword evidence="3" id="KW-0238">DNA-binding</keyword>
<evidence type="ECO:0000256" key="6">
    <source>
        <dbReference type="SAM" id="Coils"/>
    </source>
</evidence>
<dbReference type="PROSITE" id="PS51297">
    <property type="entry name" value="K_BOX"/>
    <property type="match status" value="1"/>
</dbReference>
<organism evidence="9">
    <name type="scientific">Piper magnificum</name>
    <dbReference type="NCBI Taxonomy" id="74827"/>
    <lineage>
        <taxon>Eukaryota</taxon>
        <taxon>Viridiplantae</taxon>
        <taxon>Streptophyta</taxon>
        <taxon>Embryophyta</taxon>
        <taxon>Tracheophyta</taxon>
        <taxon>Spermatophyta</taxon>
        <taxon>Magnoliopsida</taxon>
        <taxon>Magnoliidae</taxon>
        <taxon>Piperales</taxon>
        <taxon>Piperaceae</taxon>
        <taxon>Piper</taxon>
    </lineage>
</organism>
<keyword evidence="4" id="KW-0804">Transcription</keyword>
<dbReference type="Gene3D" id="3.40.1810.10">
    <property type="entry name" value="Transcription factor, MADS-box"/>
    <property type="match status" value="1"/>
</dbReference>
<feature type="domain" description="K-box" evidence="8">
    <location>
        <begin position="76"/>
        <end position="162"/>
    </location>
</feature>
<dbReference type="GO" id="GO:0005634">
    <property type="term" value="C:nucleus"/>
    <property type="evidence" value="ECO:0007669"/>
    <property type="project" value="UniProtKB-SubCell"/>
</dbReference>
<dbReference type="Pfam" id="PF00319">
    <property type="entry name" value="SRF-TF"/>
    <property type="match status" value="1"/>
</dbReference>
<dbReference type="InterPro" id="IPR002100">
    <property type="entry name" value="TF_MADSbox"/>
</dbReference>
<dbReference type="InterPro" id="IPR002487">
    <property type="entry name" value="TF_Kbox"/>
</dbReference>
<dbReference type="InterPro" id="IPR050142">
    <property type="entry name" value="MADS-box/MEF2_TF"/>
</dbReference>
<name>O65134_9MAGN</name>
<keyword evidence="6" id="KW-0175">Coiled coil</keyword>
<feature type="coiled-coil region" evidence="6">
    <location>
        <begin position="76"/>
        <end position="147"/>
    </location>
</feature>
<protein>
    <submittedName>
        <fullName evidence="9">PISTILLATA homolog PmPI-2</fullName>
    </submittedName>
</protein>
<evidence type="ECO:0000256" key="5">
    <source>
        <dbReference type="ARBA" id="ARBA00023242"/>
    </source>
</evidence>
<comment type="subcellular location">
    <subcellularLocation>
        <location evidence="1">Nucleus</location>
    </subcellularLocation>
</comment>
<dbReference type="Pfam" id="PF01486">
    <property type="entry name" value="K-box"/>
    <property type="match status" value="1"/>
</dbReference>
<dbReference type="PANTHER" id="PTHR48019">
    <property type="entry name" value="SERUM RESPONSE FACTOR HOMOLOG"/>
    <property type="match status" value="1"/>
</dbReference>
<reference evidence="9" key="1">
    <citation type="journal article" date="1998" name="Genetics">
        <title>Molecular evolution of genes controlling petal and stamen development: duplication and divergence within the APETALA3 and PISTILLATA MADS-box gene lineages.</title>
        <authorList>
            <person name="Kramer E.M."/>
            <person name="Dorit R.L."/>
            <person name="Irish V.F."/>
        </authorList>
    </citation>
    <scope>NUCLEOTIDE SEQUENCE</scope>
</reference>
<dbReference type="PRINTS" id="PR00404">
    <property type="entry name" value="MADSDOMAIN"/>
</dbReference>
<sequence length="196" mass="22841">IENVSNRQVTFNKRKAGLLKKAREISVLCDAEVALVIVSSSANVKVEEFCSPQNKLEDVLKKYQDLSGNKLWDAKHECLSQEIDRIRKENDAMSIRLRHLEGIDVSSLNHQELEVLEKTLENGLASIRRQEMEIRDARENNIKTEEEEKRRLTYIMHEQHMRMGESLRDLESGSMKRDLPFAFRVQPIQPNLQEQK</sequence>
<feature type="domain" description="MADS-box" evidence="7">
    <location>
        <begin position="1"/>
        <end position="44"/>
    </location>
</feature>
<dbReference type="SMART" id="SM00432">
    <property type="entry name" value="MADS"/>
    <property type="match status" value="1"/>
</dbReference>
<accession>O65134</accession>
<feature type="non-terminal residue" evidence="9">
    <location>
        <position position="1"/>
    </location>
</feature>
<dbReference type="GO" id="GO:0003700">
    <property type="term" value="F:DNA-binding transcription factor activity"/>
    <property type="evidence" value="ECO:0007669"/>
    <property type="project" value="InterPro"/>
</dbReference>
<proteinExistence type="evidence at transcript level"/>
<dbReference type="SUPFAM" id="SSF55455">
    <property type="entry name" value="SRF-like"/>
    <property type="match status" value="1"/>
</dbReference>
<dbReference type="GO" id="GO:0046983">
    <property type="term" value="F:protein dimerization activity"/>
    <property type="evidence" value="ECO:0007669"/>
    <property type="project" value="InterPro"/>
</dbReference>
<dbReference type="GO" id="GO:0003677">
    <property type="term" value="F:DNA binding"/>
    <property type="evidence" value="ECO:0007669"/>
    <property type="project" value="UniProtKB-KW"/>
</dbReference>
<evidence type="ECO:0000256" key="3">
    <source>
        <dbReference type="ARBA" id="ARBA00023125"/>
    </source>
</evidence>
<evidence type="ECO:0000256" key="4">
    <source>
        <dbReference type="ARBA" id="ARBA00023163"/>
    </source>
</evidence>
<keyword evidence="5" id="KW-0539">Nucleus</keyword>
<dbReference type="InterPro" id="IPR036879">
    <property type="entry name" value="TF_MADSbox_sf"/>
</dbReference>
<dbReference type="AlphaFoldDB" id="O65134"/>
<evidence type="ECO:0000313" key="9">
    <source>
        <dbReference type="EMBL" id="AAC42582.1"/>
    </source>
</evidence>
<dbReference type="PROSITE" id="PS50066">
    <property type="entry name" value="MADS_BOX_2"/>
    <property type="match status" value="1"/>
</dbReference>
<dbReference type="EMBL" id="AF052867">
    <property type="protein sequence ID" value="AAC42582.1"/>
    <property type="molecule type" value="mRNA"/>
</dbReference>
<evidence type="ECO:0000256" key="2">
    <source>
        <dbReference type="ARBA" id="ARBA00023015"/>
    </source>
</evidence>
<evidence type="ECO:0000259" key="8">
    <source>
        <dbReference type="PROSITE" id="PS51297"/>
    </source>
</evidence>